<dbReference type="GO" id="GO:0006457">
    <property type="term" value="P:protein folding"/>
    <property type="evidence" value="ECO:0007669"/>
    <property type="project" value="TreeGrafter"/>
</dbReference>
<feature type="compositionally biased region" description="Low complexity" evidence="5">
    <location>
        <begin position="975"/>
        <end position="984"/>
    </location>
</feature>
<organism evidence="7 8">
    <name type="scientific">Crassostrea virginica</name>
    <name type="common">Eastern oyster</name>
    <dbReference type="NCBI Taxonomy" id="6565"/>
    <lineage>
        <taxon>Eukaryota</taxon>
        <taxon>Metazoa</taxon>
        <taxon>Spiralia</taxon>
        <taxon>Lophotrochozoa</taxon>
        <taxon>Mollusca</taxon>
        <taxon>Bivalvia</taxon>
        <taxon>Autobranchia</taxon>
        <taxon>Pteriomorphia</taxon>
        <taxon>Ostreida</taxon>
        <taxon>Ostreoidea</taxon>
        <taxon>Ostreidae</taxon>
        <taxon>Crassostrea</taxon>
    </lineage>
</organism>
<dbReference type="RefSeq" id="XP_022290468.1">
    <property type="nucleotide sequence ID" value="XM_022434760.1"/>
</dbReference>
<dbReference type="AlphaFoldDB" id="A0A8B8AIT8"/>
<dbReference type="GO" id="GO:0005739">
    <property type="term" value="C:mitochondrion"/>
    <property type="evidence" value="ECO:0007669"/>
    <property type="project" value="TreeGrafter"/>
</dbReference>
<dbReference type="Proteomes" id="UP000694844">
    <property type="component" value="Chromosome 1"/>
</dbReference>
<dbReference type="InterPro" id="IPR029000">
    <property type="entry name" value="Cyclophilin-like_dom_sf"/>
</dbReference>
<feature type="compositionally biased region" description="Polar residues" evidence="5">
    <location>
        <begin position="684"/>
        <end position="695"/>
    </location>
</feature>
<feature type="compositionally biased region" description="Basic residues" evidence="5">
    <location>
        <begin position="1006"/>
        <end position="1151"/>
    </location>
</feature>
<feature type="compositionally biased region" description="Basic residues" evidence="5">
    <location>
        <begin position="213"/>
        <end position="233"/>
    </location>
</feature>
<gene>
    <name evidence="8" type="primary">LOC111102092</name>
</gene>
<feature type="compositionally biased region" description="Basic and acidic residues" evidence="5">
    <location>
        <begin position="323"/>
        <end position="339"/>
    </location>
</feature>
<evidence type="ECO:0000256" key="1">
    <source>
        <dbReference type="ARBA" id="ARBA00000971"/>
    </source>
</evidence>
<dbReference type="PROSITE" id="PS50072">
    <property type="entry name" value="CSA_PPIASE_2"/>
    <property type="match status" value="1"/>
</dbReference>
<feature type="compositionally biased region" description="Basic and acidic residues" evidence="5">
    <location>
        <begin position="192"/>
        <end position="201"/>
    </location>
</feature>
<evidence type="ECO:0000256" key="5">
    <source>
        <dbReference type="SAM" id="MobiDB-lite"/>
    </source>
</evidence>
<dbReference type="PRINTS" id="PR00153">
    <property type="entry name" value="CSAPPISMRASE"/>
</dbReference>
<evidence type="ECO:0000256" key="3">
    <source>
        <dbReference type="ARBA" id="ARBA00023110"/>
    </source>
</evidence>
<feature type="compositionally biased region" description="Basic residues" evidence="5">
    <location>
        <begin position="309"/>
        <end position="322"/>
    </location>
</feature>
<comment type="catalytic activity">
    <reaction evidence="1">
        <text>[protein]-peptidylproline (omega=180) = [protein]-peptidylproline (omega=0)</text>
        <dbReference type="Rhea" id="RHEA:16237"/>
        <dbReference type="Rhea" id="RHEA-COMP:10747"/>
        <dbReference type="Rhea" id="RHEA-COMP:10748"/>
        <dbReference type="ChEBI" id="CHEBI:83833"/>
        <dbReference type="ChEBI" id="CHEBI:83834"/>
        <dbReference type="EC" id="5.2.1.8"/>
    </reaction>
</comment>
<feature type="compositionally biased region" description="Polar residues" evidence="5">
    <location>
        <begin position="873"/>
        <end position="888"/>
    </location>
</feature>
<feature type="compositionally biased region" description="Basic and acidic residues" evidence="5">
    <location>
        <begin position="346"/>
        <end position="461"/>
    </location>
</feature>
<feature type="compositionally biased region" description="Basic and acidic residues" evidence="5">
    <location>
        <begin position="814"/>
        <end position="825"/>
    </location>
</feature>
<dbReference type="GO" id="GO:0003755">
    <property type="term" value="F:peptidyl-prolyl cis-trans isomerase activity"/>
    <property type="evidence" value="ECO:0007669"/>
    <property type="project" value="UniProtKB-KW"/>
</dbReference>
<evidence type="ECO:0000256" key="2">
    <source>
        <dbReference type="ARBA" id="ARBA00013194"/>
    </source>
</evidence>
<name>A0A8B8AIT8_CRAVI</name>
<dbReference type="CDD" id="cd01926">
    <property type="entry name" value="cyclophilin_ABH_like"/>
    <property type="match status" value="1"/>
</dbReference>
<dbReference type="InterPro" id="IPR002130">
    <property type="entry name" value="Cyclophilin-type_PPIase_dom"/>
</dbReference>
<proteinExistence type="predicted"/>
<feature type="compositionally biased region" description="Basic and acidic residues" evidence="5">
    <location>
        <begin position="773"/>
        <end position="790"/>
    </location>
</feature>
<sequence length="1151" mass="134595">MAAATGYKPRCFMDIEIDGKSEGRIVFELFSDVSPKTCENFRSLCTGEKGVSQKSEIPLHYKGAPFHRVVKDFMIQSGDFTKGDGTGGESIYGTSFPDENFVMKHEKEFLLSMANRGKDTNGSQFFITTKPAQHLDNKHTVFGHVIFGKEIVTKIENLETDEKSRPKVDVKIANCGELVLQVKSKAKKRKKQSESEAKSSGDSDESSSETEKAKKKKKKHKKESKKKKHKKRKKGEESSKEDEKKEEITTVFAQIRPDEIPEVPQQKFLFRGSKEEEIAKEKSPPGYGNRRQIDRIPYGNQQKFTASGRKIKGRGTLRYRSRSRSETPPHWRRAVESRRASQQQTDPREQQDQGEKWSRGDRMAERTEDKRDRQPMRERYIQENYEETRKRRNVVNDRLDDDKRAGQERPERGSRRDRRGSNREDASPDRQRNRDTDKKKDSRMERRQDRESERRRDDGEKRRRRERSSSSEDEESDNSPRPRHRDRERDTSGSRTRDNRQRSPENPKERRRNSEQESRRKEGREEVKRRSPERTVSVRDQRRRSRSEDSDRRSRSQERARRRPQSKSRDRSRGKRQYSSSRSESSKSRSRSRSPERRAQPARVVKKMSESPPPTHWKPGLKPLNSDSKNRDQPALAAVNGNMSITRHSPEKRQITLERREVRSDDFRDERGRSPEDRRPDFSNKPNDVLQQSRIQYDLEKKELPMKAQPVKSIEESKRRRSRSSSSGRSRSEDSRSSRSSSDSDDDSAEEQKKEKRVEERFKWQPPQEPEEDLKPTHRTVHSDKREENVRTSLRIKTPPLPPLGQVAEATSELARRSNRWDIKKSAVIPQSGSSEMRRSRSGSNSGSDSSRSPSPTSKFLYGDNDSAEDPVKSSTNQKAPDTTSKAWTSMLDIPIPTVTKKSPEKPPEPKSTLDERIKDFERRSSKSRSPELSRKKSRSPQRNRSPLRTSAKRRSLSRSKSPRGRSGSPRRSKSSVGRSVSPRSTRKRSPSRRSRSPRKESISSRRSRSPRRSNSFRRRSISPRRRAPPFRYRSPIRRRFSPRRRSRSRSRSRRRSPIRSRQRSRSLSRRRGRSSSSRSRSRSRKRSRSVSRGRRRSRSISRKRSRSKGRRRSRSRSSSWRRSRSRRRSGGSRGRRRSRSGSRRRSRSRS</sequence>
<feature type="domain" description="PPIase cyclophilin-type" evidence="6">
    <location>
        <begin position="12"/>
        <end position="177"/>
    </location>
</feature>
<reference evidence="7" key="1">
    <citation type="submission" date="2024-06" db="UniProtKB">
        <authorList>
            <consortium name="RefSeq"/>
        </authorList>
    </citation>
    <scope>NUCLEOTIDE SEQUENCE [LARGE SCALE GENOMIC DNA]</scope>
</reference>
<dbReference type="PANTHER" id="PTHR11071">
    <property type="entry name" value="PEPTIDYL-PROLYL CIS-TRANS ISOMERASE"/>
    <property type="match status" value="1"/>
</dbReference>
<keyword evidence="3" id="KW-0697">Rotamase</keyword>
<feature type="compositionally biased region" description="Basic and acidic residues" evidence="5">
    <location>
        <begin position="902"/>
        <end position="935"/>
    </location>
</feature>
<feature type="compositionally biased region" description="Basic and acidic residues" evidence="5">
    <location>
        <begin position="485"/>
        <end position="559"/>
    </location>
</feature>
<feature type="region of interest" description="Disordered" evidence="5">
    <location>
        <begin position="183"/>
        <end position="1151"/>
    </location>
</feature>
<feature type="compositionally biased region" description="Basic and acidic residues" evidence="5">
    <location>
        <begin position="272"/>
        <end position="283"/>
    </location>
</feature>
<feature type="compositionally biased region" description="Basic residues" evidence="5">
    <location>
        <begin position="951"/>
        <end position="974"/>
    </location>
</feature>
<dbReference type="PANTHER" id="PTHR11071:SF565">
    <property type="entry name" value="MOCA-CYP, ISOFORM A"/>
    <property type="match status" value="1"/>
</dbReference>
<feature type="compositionally biased region" description="Basic and acidic residues" evidence="5">
    <location>
        <begin position="234"/>
        <end position="248"/>
    </location>
</feature>
<feature type="compositionally biased region" description="Basic and acidic residues" evidence="5">
    <location>
        <begin position="648"/>
        <end position="682"/>
    </location>
</feature>
<evidence type="ECO:0000313" key="7">
    <source>
        <dbReference type="Proteomes" id="UP000694844"/>
    </source>
</evidence>
<evidence type="ECO:0000259" key="6">
    <source>
        <dbReference type="PROSITE" id="PS50072"/>
    </source>
</evidence>
<evidence type="ECO:0000256" key="4">
    <source>
        <dbReference type="ARBA" id="ARBA00023235"/>
    </source>
</evidence>
<dbReference type="EC" id="5.2.1.8" evidence="2"/>
<feature type="compositionally biased region" description="Low complexity" evidence="5">
    <location>
        <begin position="842"/>
        <end position="855"/>
    </location>
</feature>
<keyword evidence="7" id="KW-1185">Reference proteome</keyword>
<evidence type="ECO:0000313" key="8">
    <source>
        <dbReference type="RefSeq" id="XP_022290468.1"/>
    </source>
</evidence>
<dbReference type="GO" id="GO:0016018">
    <property type="term" value="F:cyclosporin A binding"/>
    <property type="evidence" value="ECO:0007669"/>
    <property type="project" value="TreeGrafter"/>
</dbReference>
<dbReference type="GeneID" id="111102092"/>
<feature type="compositionally biased region" description="Basic residues" evidence="5">
    <location>
        <begin position="985"/>
        <end position="997"/>
    </location>
</feature>
<accession>A0A8B8AIT8</accession>
<reference evidence="8" key="2">
    <citation type="submission" date="2025-08" db="UniProtKB">
        <authorList>
            <consortium name="RefSeq"/>
        </authorList>
    </citation>
    <scope>IDENTIFICATION</scope>
    <source>
        <tissue evidence="8">Whole sample</tissue>
    </source>
</reference>
<dbReference type="Gene3D" id="2.40.100.10">
    <property type="entry name" value="Cyclophilin-like"/>
    <property type="match status" value="1"/>
</dbReference>
<feature type="compositionally biased region" description="Basic and acidic residues" evidence="5">
    <location>
        <begin position="750"/>
        <end position="763"/>
    </location>
</feature>
<feature type="compositionally biased region" description="Basic residues" evidence="5">
    <location>
        <begin position="560"/>
        <end position="576"/>
    </location>
</feature>
<keyword evidence="4" id="KW-0413">Isomerase</keyword>
<dbReference type="FunFam" id="2.40.100.10:FF:000005">
    <property type="entry name" value="Peptidyl-prolyl cis-trans isomerase G"/>
    <property type="match status" value="1"/>
</dbReference>
<protein>
    <recommendedName>
        <fullName evidence="2">peptidylprolyl isomerase</fullName>
        <ecNumber evidence="2">5.2.1.8</ecNumber>
    </recommendedName>
</protein>
<dbReference type="OrthoDB" id="6145708at2759"/>
<dbReference type="Pfam" id="PF00160">
    <property type="entry name" value="Pro_isomerase"/>
    <property type="match status" value="1"/>
</dbReference>
<dbReference type="SUPFAM" id="SSF50891">
    <property type="entry name" value="Cyclophilin-like"/>
    <property type="match status" value="1"/>
</dbReference>